<accession>A0ABC8QKY3</accession>
<keyword evidence="1" id="KW-0472">Membrane</keyword>
<dbReference type="Proteomes" id="UP001642360">
    <property type="component" value="Unassembled WGS sequence"/>
</dbReference>
<gene>
    <name evidence="2" type="ORF">ILEXP_LOCUS85</name>
</gene>
<dbReference type="EMBL" id="CAUOFW020000001">
    <property type="protein sequence ID" value="CAK9133210.1"/>
    <property type="molecule type" value="Genomic_DNA"/>
</dbReference>
<reference evidence="2 3" key="1">
    <citation type="submission" date="2024-02" db="EMBL/GenBank/DDBJ databases">
        <authorList>
            <person name="Vignale AGUSTIN F."/>
            <person name="Sosa J E."/>
            <person name="Modenutti C."/>
        </authorList>
    </citation>
    <scope>NUCLEOTIDE SEQUENCE [LARGE SCALE GENOMIC DNA]</scope>
</reference>
<feature type="transmembrane region" description="Helical" evidence="1">
    <location>
        <begin position="52"/>
        <end position="72"/>
    </location>
</feature>
<evidence type="ECO:0000256" key="1">
    <source>
        <dbReference type="SAM" id="Phobius"/>
    </source>
</evidence>
<keyword evidence="1" id="KW-0812">Transmembrane</keyword>
<name>A0ABC8QKY3_9AQUA</name>
<comment type="caution">
    <text evidence="2">The sequence shown here is derived from an EMBL/GenBank/DDBJ whole genome shotgun (WGS) entry which is preliminary data.</text>
</comment>
<feature type="transmembrane region" description="Helical" evidence="1">
    <location>
        <begin position="79"/>
        <end position="98"/>
    </location>
</feature>
<organism evidence="2 3">
    <name type="scientific">Ilex paraguariensis</name>
    <name type="common">yerba mate</name>
    <dbReference type="NCBI Taxonomy" id="185542"/>
    <lineage>
        <taxon>Eukaryota</taxon>
        <taxon>Viridiplantae</taxon>
        <taxon>Streptophyta</taxon>
        <taxon>Embryophyta</taxon>
        <taxon>Tracheophyta</taxon>
        <taxon>Spermatophyta</taxon>
        <taxon>Magnoliopsida</taxon>
        <taxon>eudicotyledons</taxon>
        <taxon>Gunneridae</taxon>
        <taxon>Pentapetalae</taxon>
        <taxon>asterids</taxon>
        <taxon>campanulids</taxon>
        <taxon>Aquifoliales</taxon>
        <taxon>Aquifoliaceae</taxon>
        <taxon>Ilex</taxon>
    </lineage>
</organism>
<evidence type="ECO:0000313" key="3">
    <source>
        <dbReference type="Proteomes" id="UP001642360"/>
    </source>
</evidence>
<protein>
    <submittedName>
        <fullName evidence="2">Uncharacterized protein</fullName>
    </submittedName>
</protein>
<evidence type="ECO:0000313" key="2">
    <source>
        <dbReference type="EMBL" id="CAK9133210.1"/>
    </source>
</evidence>
<keyword evidence="1" id="KW-1133">Transmembrane helix</keyword>
<keyword evidence="3" id="KW-1185">Reference proteome</keyword>
<dbReference type="AlphaFoldDB" id="A0ABC8QKY3"/>
<proteinExistence type="predicted"/>
<sequence>MQDNIGAPVAWQVQLYTWAVSWECVLKANELLYIFQTSGVNQNWHSLHVYRVRWYLVWFSLGYCCLVGVGSFGLKMYPVIGGLIFCMNILYPLFYFFLPPYFLLSFFSLSC</sequence>